<name>A0ABX0V6Q3_9HYPH</name>
<organism evidence="2 3">
    <name type="scientific">Pseudochelatococcus lubricantis</name>
    <dbReference type="NCBI Taxonomy" id="1538102"/>
    <lineage>
        <taxon>Bacteria</taxon>
        <taxon>Pseudomonadati</taxon>
        <taxon>Pseudomonadota</taxon>
        <taxon>Alphaproteobacteria</taxon>
        <taxon>Hyphomicrobiales</taxon>
        <taxon>Chelatococcaceae</taxon>
        <taxon>Pseudochelatococcus</taxon>
    </lineage>
</organism>
<dbReference type="InterPro" id="IPR045465">
    <property type="entry name" value="Trans_reg_dom"/>
</dbReference>
<comment type="caution">
    <text evidence="2">The sequence shown here is derived from an EMBL/GenBank/DDBJ whole genome shotgun (WGS) entry which is preliminary data.</text>
</comment>
<evidence type="ECO:0000313" key="2">
    <source>
        <dbReference type="EMBL" id="NIJ60185.1"/>
    </source>
</evidence>
<keyword evidence="3" id="KW-1185">Reference proteome</keyword>
<dbReference type="EMBL" id="JAASQI010000014">
    <property type="protein sequence ID" value="NIJ60185.1"/>
    <property type="molecule type" value="Genomic_DNA"/>
</dbReference>
<sequence>MLPDTSGWRSSPNYDYIDHLSSPDVGWEWLRRNEDYQHDYVGFDRTTIPVDMLIRRVSQQWGLCFPCRSASSRQRDGGFLAP</sequence>
<gene>
    <name evidence="2" type="ORF">FHS82_004052</name>
</gene>
<protein>
    <recommendedName>
        <fullName evidence="1">Transcriptional regulator-like domain-containing protein</fullName>
    </recommendedName>
</protein>
<dbReference type="Pfam" id="PF20109">
    <property type="entry name" value="Trans_reg_dom"/>
    <property type="match status" value="1"/>
</dbReference>
<reference evidence="2 3" key="1">
    <citation type="submission" date="2020-03" db="EMBL/GenBank/DDBJ databases">
        <title>Genomic Encyclopedia of Type Strains, Phase IV (KMG-IV): sequencing the most valuable type-strain genomes for metagenomic binning, comparative biology and taxonomic classification.</title>
        <authorList>
            <person name="Goeker M."/>
        </authorList>
    </citation>
    <scope>NUCLEOTIDE SEQUENCE [LARGE SCALE GENOMIC DNA]</scope>
    <source>
        <strain evidence="2 3">DSM 103870</strain>
    </source>
</reference>
<dbReference type="Proteomes" id="UP001429580">
    <property type="component" value="Unassembled WGS sequence"/>
</dbReference>
<dbReference type="RefSeq" id="WP_166956317.1">
    <property type="nucleotide sequence ID" value="NZ_JAASQI010000014.1"/>
</dbReference>
<accession>A0ABX0V6Q3</accession>
<feature type="domain" description="Transcriptional regulator-like" evidence="1">
    <location>
        <begin position="8"/>
        <end position="66"/>
    </location>
</feature>
<evidence type="ECO:0000259" key="1">
    <source>
        <dbReference type="Pfam" id="PF20109"/>
    </source>
</evidence>
<evidence type="ECO:0000313" key="3">
    <source>
        <dbReference type="Proteomes" id="UP001429580"/>
    </source>
</evidence>
<proteinExistence type="predicted"/>